<comment type="similarity">
    <text evidence="2">Belongs to the chromate ion transporter (CHR) (TC 2.A.51) family.</text>
</comment>
<feature type="transmembrane region" description="Helical" evidence="8">
    <location>
        <begin position="331"/>
        <end position="350"/>
    </location>
</feature>
<evidence type="ECO:0000256" key="7">
    <source>
        <dbReference type="SAM" id="MobiDB-lite"/>
    </source>
</evidence>
<feature type="transmembrane region" description="Helical" evidence="8">
    <location>
        <begin position="255"/>
        <end position="273"/>
    </location>
</feature>
<evidence type="ECO:0000256" key="3">
    <source>
        <dbReference type="ARBA" id="ARBA00022475"/>
    </source>
</evidence>
<keyword evidence="4 8" id="KW-0812">Transmembrane</keyword>
<evidence type="ECO:0000256" key="5">
    <source>
        <dbReference type="ARBA" id="ARBA00022989"/>
    </source>
</evidence>
<proteinExistence type="inferred from homology"/>
<sequence length="499" mass="49410">MSERRDDTHGDDTHGDGTHGGVTGGGVTGGRAAAEVFWVFLRVGALSFGGPAANMALVHSKVVLGLKWLEEREFLDLVGMVTVLPGPNAVEMAMHIGHRRAGRAGFVLGGIAFVLPGAVLAMILGALYVRYGATPAAGGLLYGIKPVVIAVTAWSVIRLAKGALKPRGGGKGGAPAARTTDADPAADAAPQPSGAQSGTGPGGDAGSPAGAPAARAADAHPAGDATPGTGNAAAPGAAAPARAGGPQPGNGARGVRARLVPLGVIAGTGVVYLFAVDELLLLAVAGAVMLAGHLWRTRRERRPAGGSVGMVLPLPLAAAGGHADLPALAGVFLKAGALLFGGGAVLLAVLRGELVVDRGWITEAQLLDAVMVGQVTPGPVLNTATFLGYTLAGPLGGVVVTVAVVLPSFLLMAAAGPALRLIRAYASARAVLDGVTLGAIGVLAGFTVELARGALVDPLTVALAAAAALVLWRRPQSALSLVGAGAVVGLLRLLVHHAF</sequence>
<dbReference type="InterPro" id="IPR014047">
    <property type="entry name" value="Chr_Tranpt_l_chain"/>
</dbReference>
<keyword evidence="6 8" id="KW-0472">Membrane</keyword>
<evidence type="ECO:0000313" key="10">
    <source>
        <dbReference type="Proteomes" id="UP001595829"/>
    </source>
</evidence>
<evidence type="ECO:0000256" key="4">
    <source>
        <dbReference type="ARBA" id="ARBA00022692"/>
    </source>
</evidence>
<feature type="transmembrane region" description="Helical" evidence="8">
    <location>
        <begin position="279"/>
        <end position="295"/>
    </location>
</feature>
<keyword evidence="10" id="KW-1185">Reference proteome</keyword>
<feature type="compositionally biased region" description="Low complexity" evidence="7">
    <location>
        <begin position="174"/>
        <end position="196"/>
    </location>
</feature>
<feature type="compositionally biased region" description="Low complexity" evidence="7">
    <location>
        <begin position="206"/>
        <end position="245"/>
    </location>
</feature>
<dbReference type="PIRSF" id="PIRSF004810">
    <property type="entry name" value="ChrA"/>
    <property type="match status" value="1"/>
</dbReference>
<comment type="caution">
    <text evidence="9">The sequence shown here is derived from an EMBL/GenBank/DDBJ whole genome shotgun (WGS) entry which is preliminary data.</text>
</comment>
<comment type="subcellular location">
    <subcellularLocation>
        <location evidence="1">Cell membrane</location>
        <topology evidence="1">Multi-pass membrane protein</topology>
    </subcellularLocation>
</comment>
<evidence type="ECO:0000256" key="6">
    <source>
        <dbReference type="ARBA" id="ARBA00023136"/>
    </source>
</evidence>
<feature type="transmembrane region" description="Helical" evidence="8">
    <location>
        <begin position="104"/>
        <end position="128"/>
    </location>
</feature>
<evidence type="ECO:0000256" key="8">
    <source>
        <dbReference type="SAM" id="Phobius"/>
    </source>
</evidence>
<dbReference type="Proteomes" id="UP001595829">
    <property type="component" value="Unassembled WGS sequence"/>
</dbReference>
<feature type="transmembrane region" description="Helical" evidence="8">
    <location>
        <begin position="479"/>
        <end position="498"/>
    </location>
</feature>
<keyword evidence="3" id="KW-1003">Cell membrane</keyword>
<keyword evidence="5 8" id="KW-1133">Transmembrane helix</keyword>
<reference evidence="10" key="1">
    <citation type="journal article" date="2019" name="Int. J. Syst. Evol. Microbiol.">
        <title>The Global Catalogue of Microorganisms (GCM) 10K type strain sequencing project: providing services to taxonomists for standard genome sequencing and annotation.</title>
        <authorList>
            <consortium name="The Broad Institute Genomics Platform"/>
            <consortium name="The Broad Institute Genome Sequencing Center for Infectious Disease"/>
            <person name="Wu L."/>
            <person name="Ma J."/>
        </authorList>
    </citation>
    <scope>NUCLEOTIDE SEQUENCE [LARGE SCALE GENOMIC DNA]</scope>
    <source>
        <strain evidence="10">CGMCC 4.1648</strain>
    </source>
</reference>
<dbReference type="Pfam" id="PF02417">
    <property type="entry name" value="Chromate_transp"/>
    <property type="match status" value="2"/>
</dbReference>
<name>A0ABV9XEY7_9ACTN</name>
<feature type="transmembrane region" description="Helical" evidence="8">
    <location>
        <begin position="395"/>
        <end position="418"/>
    </location>
</feature>
<dbReference type="EMBL" id="JBHSJD010000007">
    <property type="protein sequence ID" value="MFC5022880.1"/>
    <property type="molecule type" value="Genomic_DNA"/>
</dbReference>
<feature type="transmembrane region" description="Helical" evidence="8">
    <location>
        <begin position="140"/>
        <end position="157"/>
    </location>
</feature>
<accession>A0ABV9XEY7</accession>
<dbReference type="PANTHER" id="PTHR33567">
    <property type="entry name" value="CHROMATE ION TRANSPORTER (EUROFUNG)"/>
    <property type="match status" value="1"/>
</dbReference>
<evidence type="ECO:0000256" key="2">
    <source>
        <dbReference type="ARBA" id="ARBA00005262"/>
    </source>
</evidence>
<dbReference type="PANTHER" id="PTHR33567:SF3">
    <property type="entry name" value="CHROMATE ION TRANSPORTER (EUROFUNG)"/>
    <property type="match status" value="1"/>
</dbReference>
<feature type="compositionally biased region" description="Basic and acidic residues" evidence="7">
    <location>
        <begin position="1"/>
        <end position="17"/>
    </location>
</feature>
<organism evidence="9 10">
    <name type="scientific">Streptomyces coeruleoprunus</name>
    <dbReference type="NCBI Taxonomy" id="285563"/>
    <lineage>
        <taxon>Bacteria</taxon>
        <taxon>Bacillati</taxon>
        <taxon>Actinomycetota</taxon>
        <taxon>Actinomycetes</taxon>
        <taxon>Kitasatosporales</taxon>
        <taxon>Streptomycetaceae</taxon>
        <taxon>Streptomyces</taxon>
    </lineage>
</organism>
<feature type="region of interest" description="Disordered" evidence="7">
    <location>
        <begin position="1"/>
        <end position="25"/>
    </location>
</feature>
<feature type="region of interest" description="Disordered" evidence="7">
    <location>
        <begin position="165"/>
        <end position="250"/>
    </location>
</feature>
<dbReference type="InterPro" id="IPR003370">
    <property type="entry name" value="Chromate_transpt"/>
</dbReference>
<evidence type="ECO:0000313" key="9">
    <source>
        <dbReference type="EMBL" id="MFC5022880.1"/>
    </source>
</evidence>
<gene>
    <name evidence="9" type="ORF">ACFPM3_12135</name>
</gene>
<feature type="transmembrane region" description="Helical" evidence="8">
    <location>
        <begin position="454"/>
        <end position="472"/>
    </location>
</feature>
<protein>
    <submittedName>
        <fullName evidence="9">Chromate transporter</fullName>
    </submittedName>
</protein>
<dbReference type="RefSeq" id="WP_345690448.1">
    <property type="nucleotide sequence ID" value="NZ_BAABIT010000001.1"/>
</dbReference>
<feature type="transmembrane region" description="Helical" evidence="8">
    <location>
        <begin position="430"/>
        <end position="448"/>
    </location>
</feature>
<evidence type="ECO:0000256" key="1">
    <source>
        <dbReference type="ARBA" id="ARBA00004651"/>
    </source>
</evidence>